<sequence length="392" mass="46072">MIGSLIRKERIKQDLSLESLSLDICSPSYLSKIESNSVSAHPEINQLLLDKLKISVIYEVSENKIAEAKKVLEVFFMEDDFSKISQFYLENKDLKYSVISTFYMLIESIYKLGINKLSPQDTKALINLKPSNSSEQYYQSMVLGLIYLFNGQPDTAEIFFEKASELNYFGLGDYEKAQCKFSLGSYQTAFYLFNKQYQFEISFGNMTFAKRISKEILDTICIMGEVNCLDDFLLERERLIENKLSKREKNYYQLITDFQNNDYKRISEMKISSLINHPYIYLIYSYSSNKYNKSRDTEKILEKYKNWLSSNESPWEYEESLHDFYKENILQIVQSLTVKNNKLDLDLLKTAMDTAFSLRLTILAEILKTILIEELVENRKYKEAYNLINKNR</sequence>
<dbReference type="Pfam" id="PF01381">
    <property type="entry name" value="HTH_3"/>
    <property type="match status" value="1"/>
</dbReference>
<dbReference type="Gene3D" id="1.25.40.10">
    <property type="entry name" value="Tetratricopeptide repeat domain"/>
    <property type="match status" value="1"/>
</dbReference>
<feature type="domain" description="HTH cro/C1-type" evidence="1">
    <location>
        <begin position="6"/>
        <end position="60"/>
    </location>
</feature>
<dbReference type="InterPro" id="IPR010982">
    <property type="entry name" value="Lambda_DNA-bd_dom_sf"/>
</dbReference>
<dbReference type="EMBL" id="MKIR01000004">
    <property type="protein sequence ID" value="OFI50023.1"/>
    <property type="molecule type" value="Genomic_DNA"/>
</dbReference>
<name>A0A1E8GQX1_9LACT</name>
<comment type="caution">
    <text evidence="2">The sequence shown here is derived from an EMBL/GenBank/DDBJ whole genome shotgun (WGS) entry which is preliminary data.</text>
</comment>
<dbReference type="InterPro" id="IPR001387">
    <property type="entry name" value="Cro/C1-type_HTH"/>
</dbReference>
<protein>
    <recommendedName>
        <fullName evidence="1">HTH cro/C1-type domain-containing protein</fullName>
    </recommendedName>
</protein>
<dbReference type="OrthoDB" id="252257at2"/>
<dbReference type="Proteomes" id="UP000178622">
    <property type="component" value="Unassembled WGS sequence"/>
</dbReference>
<evidence type="ECO:0000313" key="3">
    <source>
        <dbReference type="Proteomes" id="UP000178622"/>
    </source>
</evidence>
<dbReference type="PROSITE" id="PS50943">
    <property type="entry name" value="HTH_CROC1"/>
    <property type="match status" value="1"/>
</dbReference>
<proteinExistence type="predicted"/>
<reference evidence="3" key="1">
    <citation type="submission" date="2016-09" db="EMBL/GenBank/DDBJ databases">
        <title>Draft genome sequence of a novel species of the family Streptococcaceae isolated from flowers.</title>
        <authorList>
            <person name="Chuah L.-O."/>
            <person name="Yap K.-P."/>
            <person name="Thong K.L."/>
            <person name="Liong M.T."/>
            <person name="Ahmad R."/>
            <person name="Rusul G."/>
        </authorList>
    </citation>
    <scope>NUCLEOTIDE SEQUENCE [LARGE SCALE GENOMIC DNA]</scope>
    <source>
        <strain evidence="3">DF1</strain>
    </source>
</reference>
<accession>A0A1E8GQX1</accession>
<evidence type="ECO:0000259" key="1">
    <source>
        <dbReference type="PROSITE" id="PS50943"/>
    </source>
</evidence>
<evidence type="ECO:0000313" key="2">
    <source>
        <dbReference type="EMBL" id="OFI50023.1"/>
    </source>
</evidence>
<dbReference type="InterPro" id="IPR011990">
    <property type="entry name" value="TPR-like_helical_dom_sf"/>
</dbReference>
<dbReference type="SUPFAM" id="SSF47413">
    <property type="entry name" value="lambda repressor-like DNA-binding domains"/>
    <property type="match status" value="1"/>
</dbReference>
<dbReference type="GO" id="GO:0003677">
    <property type="term" value="F:DNA binding"/>
    <property type="evidence" value="ECO:0007669"/>
    <property type="project" value="InterPro"/>
</dbReference>
<dbReference type="CDD" id="cd00093">
    <property type="entry name" value="HTH_XRE"/>
    <property type="match status" value="1"/>
</dbReference>
<keyword evidence="3" id="KW-1185">Reference proteome</keyword>
<dbReference type="SUPFAM" id="SSF81901">
    <property type="entry name" value="HCP-like"/>
    <property type="match status" value="1"/>
</dbReference>
<gene>
    <name evidence="2" type="ORF">BG261_10285</name>
</gene>
<dbReference type="AlphaFoldDB" id="A0A1E8GQX1"/>
<dbReference type="RefSeq" id="WP_070791691.1">
    <property type="nucleotide sequence ID" value="NZ_MKIR01000004.1"/>
</dbReference>
<organism evidence="2 3">
    <name type="scientific">Floricoccus tropicus</name>
    <dbReference type="NCBI Taxonomy" id="1859473"/>
    <lineage>
        <taxon>Bacteria</taxon>
        <taxon>Bacillati</taxon>
        <taxon>Bacillota</taxon>
        <taxon>Bacilli</taxon>
        <taxon>Lactobacillales</taxon>
        <taxon>Streptococcaceae</taxon>
        <taxon>Floricoccus</taxon>
    </lineage>
</organism>